<dbReference type="PROSITE" id="PS51257">
    <property type="entry name" value="PROKAR_LIPOPROTEIN"/>
    <property type="match status" value="1"/>
</dbReference>
<feature type="region of interest" description="Disordered" evidence="1">
    <location>
        <begin position="133"/>
        <end position="161"/>
    </location>
</feature>
<dbReference type="Pfam" id="PF09580">
    <property type="entry name" value="Spore_YhcN_YlaJ"/>
    <property type="match status" value="1"/>
</dbReference>
<dbReference type="RefSeq" id="WP_129440337.1">
    <property type="nucleotide sequence ID" value="NZ_CP035492.1"/>
</dbReference>
<dbReference type="InterPro" id="IPR019076">
    <property type="entry name" value="Spore_lipoprot_YhcN/YlaJ-like"/>
</dbReference>
<evidence type="ECO:0000313" key="3">
    <source>
        <dbReference type="Proteomes" id="UP000293568"/>
    </source>
</evidence>
<evidence type="ECO:0000313" key="2">
    <source>
        <dbReference type="EMBL" id="QAY66600.1"/>
    </source>
</evidence>
<protein>
    <recommendedName>
        <fullName evidence="4">YhcN/YlaJ family sporulation lipoprotein</fullName>
    </recommendedName>
</protein>
<sequence length="287" mass="31736">MMIKEREKGLMKKTIAFFSAFLLLGGMLSGCASNQGHLGNRELEDVRPNSVRYDANGNTIWAKRFANDQLNEQNRVGGRRLNNNNIVGKHDNYRIEMNDVMAKAIENKFGFSMVNVLLTDNHAYVAVSPKGAYKSQSAPAGRTKASYMNPDRMLSLPGAQDSSNYRLRTNGMYDARNNGIYDPRPASSPDAAGQTAIGEQGLTEQQKSGIAAEVKRMKPSVNQVYISSKADFVHRLAAYAEDQRSGQSIQGYIAEFNAMAERVFPVPTRQGVVNNRSVQGKTPLIYD</sequence>
<evidence type="ECO:0008006" key="4">
    <source>
        <dbReference type="Google" id="ProtNLM"/>
    </source>
</evidence>
<keyword evidence="3" id="KW-1185">Reference proteome</keyword>
<dbReference type="KEGG" id="pprt:ET464_09475"/>
<name>A0A4P6ETS2_9BACL</name>
<evidence type="ECO:0000256" key="1">
    <source>
        <dbReference type="SAM" id="MobiDB-lite"/>
    </source>
</evidence>
<proteinExistence type="predicted"/>
<accession>A0A4P6ETS2</accession>
<dbReference type="Proteomes" id="UP000293568">
    <property type="component" value="Chromosome"/>
</dbReference>
<dbReference type="AlphaFoldDB" id="A0A4P6ETS2"/>
<dbReference type="EMBL" id="CP035492">
    <property type="protein sequence ID" value="QAY66600.1"/>
    <property type="molecule type" value="Genomic_DNA"/>
</dbReference>
<organism evidence="2 3">
    <name type="scientific">Paenibacillus protaetiae</name>
    <dbReference type="NCBI Taxonomy" id="2509456"/>
    <lineage>
        <taxon>Bacteria</taxon>
        <taxon>Bacillati</taxon>
        <taxon>Bacillota</taxon>
        <taxon>Bacilli</taxon>
        <taxon>Bacillales</taxon>
        <taxon>Paenibacillaceae</taxon>
        <taxon>Paenibacillus</taxon>
    </lineage>
</organism>
<reference evidence="2 3" key="1">
    <citation type="submission" date="2019-01" db="EMBL/GenBank/DDBJ databases">
        <title>Genome sequencing of strain FW100M-2.</title>
        <authorList>
            <person name="Heo J."/>
            <person name="Kim S.-J."/>
            <person name="Kim J.-S."/>
            <person name="Hong S.-B."/>
            <person name="Kwon S.-W."/>
        </authorList>
    </citation>
    <scope>NUCLEOTIDE SEQUENCE [LARGE SCALE GENOMIC DNA]</scope>
    <source>
        <strain evidence="2 3">FW100M-2</strain>
    </source>
</reference>
<dbReference type="OrthoDB" id="1707228at2"/>
<gene>
    <name evidence="2" type="ORF">ET464_09475</name>
</gene>